<organism evidence="1 2">
    <name type="scientific">Labrys wisconsinensis</name>
    <dbReference type="NCBI Taxonomy" id="425677"/>
    <lineage>
        <taxon>Bacteria</taxon>
        <taxon>Pseudomonadati</taxon>
        <taxon>Pseudomonadota</taxon>
        <taxon>Alphaproteobacteria</taxon>
        <taxon>Hyphomicrobiales</taxon>
        <taxon>Xanthobacteraceae</taxon>
        <taxon>Labrys</taxon>
    </lineage>
</organism>
<protein>
    <recommendedName>
        <fullName evidence="3">Serine--tRNA ligase</fullName>
    </recommendedName>
</protein>
<dbReference type="Proteomes" id="UP001242480">
    <property type="component" value="Unassembled WGS sequence"/>
</dbReference>
<evidence type="ECO:0000313" key="1">
    <source>
        <dbReference type="EMBL" id="MDQ0467266.1"/>
    </source>
</evidence>
<dbReference type="InterPro" id="IPR014989">
    <property type="entry name" value="DUF1839"/>
</dbReference>
<comment type="caution">
    <text evidence="1">The sequence shown here is derived from an EMBL/GenBank/DDBJ whole genome shotgun (WGS) entry which is preliminary data.</text>
</comment>
<evidence type="ECO:0000313" key="2">
    <source>
        <dbReference type="Proteomes" id="UP001242480"/>
    </source>
</evidence>
<dbReference type="EMBL" id="JAUSVX010000001">
    <property type="protein sequence ID" value="MDQ0467266.1"/>
    <property type="molecule type" value="Genomic_DNA"/>
</dbReference>
<gene>
    <name evidence="1" type="ORF">QO011_000261</name>
</gene>
<keyword evidence="2" id="KW-1185">Reference proteome</keyword>
<dbReference type="Pfam" id="PF08893">
    <property type="entry name" value="DUF1839"/>
    <property type="match status" value="1"/>
</dbReference>
<dbReference type="RefSeq" id="WP_307266648.1">
    <property type="nucleotide sequence ID" value="NZ_JAUSVX010000001.1"/>
</dbReference>
<evidence type="ECO:0008006" key="3">
    <source>
        <dbReference type="Google" id="ProtNLM"/>
    </source>
</evidence>
<accession>A0ABU0J135</accession>
<sequence>MPVVFPGLEPQTYRRHALHDHARHWPETNCYVDLWIELLSASGHDPTAVMGFTLAQDFEGDQFTFFKMPAADLARLYGVEVLELSIFDRLESHVVEQVSRGRLPLVEVDAYFLPDTRGVTYRTEHSKTTIGVNRIDPAARVLGYFHNAGYFALEGEDYDAVLRPETSGGLPLFPYVEFVKFGAAAPSRDLLGDARALFEHHLARRPTGNPLKAWRAAFDAHAADLATRPPCYFHAYAFNTLRQVGANFELLASHLAWLAERGEAGLAGPRAAAAGIAETAKAMQFKLARAMARKSFDGLGPLIDTMARSHDELFGLIGERSAGERSAAA</sequence>
<proteinExistence type="predicted"/>
<name>A0ABU0J135_9HYPH</name>
<reference evidence="1 2" key="1">
    <citation type="submission" date="2023-07" db="EMBL/GenBank/DDBJ databases">
        <title>Genomic Encyclopedia of Type Strains, Phase IV (KMG-IV): sequencing the most valuable type-strain genomes for metagenomic binning, comparative biology and taxonomic classification.</title>
        <authorList>
            <person name="Goeker M."/>
        </authorList>
    </citation>
    <scope>NUCLEOTIDE SEQUENCE [LARGE SCALE GENOMIC DNA]</scope>
    <source>
        <strain evidence="1 2">DSM 19619</strain>
    </source>
</reference>